<dbReference type="GO" id="GO:0016787">
    <property type="term" value="F:hydrolase activity"/>
    <property type="evidence" value="ECO:0007669"/>
    <property type="project" value="UniProtKB-KW"/>
</dbReference>
<comment type="cofactor">
    <cofactor evidence="1 11">
        <name>Mn(2+)</name>
        <dbReference type="ChEBI" id="CHEBI:29035"/>
    </cofactor>
</comment>
<evidence type="ECO:0000256" key="3">
    <source>
        <dbReference type="ARBA" id="ARBA00011245"/>
    </source>
</evidence>
<dbReference type="PROSITE" id="PS51959">
    <property type="entry name" value="ENDOU"/>
    <property type="match status" value="1"/>
</dbReference>
<evidence type="ECO:0000256" key="12">
    <source>
        <dbReference type="SAM" id="MobiDB-lite"/>
    </source>
</evidence>
<evidence type="ECO:0000313" key="15">
    <source>
        <dbReference type="Proteomes" id="UP000252519"/>
    </source>
</evidence>
<comment type="caution">
    <text evidence="14">The sequence shown here is derived from an EMBL/GenBank/DDBJ whole genome shotgun (WGS) entry which is preliminary data.</text>
</comment>
<comment type="subunit">
    <text evidence="3 11">Monomer.</text>
</comment>
<keyword evidence="5 11" id="KW-0479">Metal-binding</keyword>
<feature type="region of interest" description="Disordered" evidence="12">
    <location>
        <begin position="1"/>
        <end position="23"/>
    </location>
</feature>
<reference evidence="14 15" key="1">
    <citation type="submission" date="2014-10" db="EMBL/GenBank/DDBJ databases">
        <title>Draft genome of the hookworm Ancylostoma caninum.</title>
        <authorList>
            <person name="Mitreva M."/>
        </authorList>
    </citation>
    <scope>NUCLEOTIDE SEQUENCE [LARGE SCALE GENOMIC DNA]</scope>
    <source>
        <strain evidence="14 15">Baltimore</strain>
    </source>
</reference>
<evidence type="ECO:0000256" key="11">
    <source>
        <dbReference type="RuleBase" id="RU367085"/>
    </source>
</evidence>
<dbReference type="AlphaFoldDB" id="A0A368H9U9"/>
<dbReference type="Pfam" id="PF09412">
    <property type="entry name" value="XendoU"/>
    <property type="match status" value="1"/>
</dbReference>
<accession>A0A368H9U9</accession>
<proteinExistence type="inferred from homology"/>
<evidence type="ECO:0000256" key="9">
    <source>
        <dbReference type="ARBA" id="ARBA00023211"/>
    </source>
</evidence>
<dbReference type="InterPro" id="IPR039787">
    <property type="entry name" value="ENDOU"/>
</dbReference>
<keyword evidence="15" id="KW-1185">Reference proteome</keyword>
<dbReference type="GO" id="GO:0004521">
    <property type="term" value="F:RNA endonuclease activity"/>
    <property type="evidence" value="ECO:0007669"/>
    <property type="project" value="UniProtKB-UniRule"/>
</dbReference>
<evidence type="ECO:0000259" key="13">
    <source>
        <dbReference type="PROSITE" id="PS51959"/>
    </source>
</evidence>
<dbReference type="Proteomes" id="UP000252519">
    <property type="component" value="Unassembled WGS sequence"/>
</dbReference>
<comment type="similarity">
    <text evidence="2 11">Belongs to the ENDOU family.</text>
</comment>
<keyword evidence="6 11" id="KW-0255">Endonuclease</keyword>
<dbReference type="CDD" id="cd21159">
    <property type="entry name" value="XendoU"/>
    <property type="match status" value="1"/>
</dbReference>
<dbReference type="GO" id="GO:0046872">
    <property type="term" value="F:metal ion binding"/>
    <property type="evidence" value="ECO:0007669"/>
    <property type="project" value="UniProtKB-UniRule"/>
</dbReference>
<dbReference type="OrthoDB" id="430326at2759"/>
<keyword evidence="9 11" id="KW-0464">Manganese</keyword>
<evidence type="ECO:0000256" key="2">
    <source>
        <dbReference type="ARBA" id="ARBA00010168"/>
    </source>
</evidence>
<evidence type="ECO:0000256" key="10">
    <source>
        <dbReference type="ARBA" id="ARBA00023239"/>
    </source>
</evidence>
<keyword evidence="8 11" id="KW-0694">RNA-binding</keyword>
<gene>
    <name evidence="14" type="ORF">ANCCAN_01560</name>
</gene>
<dbReference type="SUPFAM" id="SSF142877">
    <property type="entry name" value="EndoU-like"/>
    <property type="match status" value="1"/>
</dbReference>
<dbReference type="GO" id="GO:0016829">
    <property type="term" value="F:lyase activity"/>
    <property type="evidence" value="ECO:0007669"/>
    <property type="project" value="UniProtKB-KW"/>
</dbReference>
<evidence type="ECO:0000256" key="4">
    <source>
        <dbReference type="ARBA" id="ARBA00022722"/>
    </source>
</evidence>
<dbReference type="GO" id="GO:0003723">
    <property type="term" value="F:RNA binding"/>
    <property type="evidence" value="ECO:0007669"/>
    <property type="project" value="UniProtKB-UniRule"/>
</dbReference>
<protein>
    <submittedName>
        <fullName evidence="14">Endoribonuclease XendoU</fullName>
    </submittedName>
</protein>
<evidence type="ECO:0000256" key="7">
    <source>
        <dbReference type="ARBA" id="ARBA00022801"/>
    </source>
</evidence>
<organism evidence="14 15">
    <name type="scientific">Ancylostoma caninum</name>
    <name type="common">Dog hookworm</name>
    <dbReference type="NCBI Taxonomy" id="29170"/>
    <lineage>
        <taxon>Eukaryota</taxon>
        <taxon>Metazoa</taxon>
        <taxon>Ecdysozoa</taxon>
        <taxon>Nematoda</taxon>
        <taxon>Chromadorea</taxon>
        <taxon>Rhabditida</taxon>
        <taxon>Rhabditina</taxon>
        <taxon>Rhabditomorpha</taxon>
        <taxon>Strongyloidea</taxon>
        <taxon>Ancylostomatidae</taxon>
        <taxon>Ancylostomatinae</taxon>
        <taxon>Ancylostoma</taxon>
    </lineage>
</organism>
<feature type="domain" description="EndoU" evidence="13">
    <location>
        <begin position="1"/>
        <end position="176"/>
    </location>
</feature>
<evidence type="ECO:0000313" key="14">
    <source>
        <dbReference type="EMBL" id="RCN52130.1"/>
    </source>
</evidence>
<keyword evidence="10" id="KW-0456">Lyase</keyword>
<keyword evidence="4 11" id="KW-0540">Nuclease</keyword>
<evidence type="ECO:0000256" key="6">
    <source>
        <dbReference type="ARBA" id="ARBA00022759"/>
    </source>
</evidence>
<keyword evidence="7 11" id="KW-0378">Hydrolase</keyword>
<evidence type="ECO:0000256" key="8">
    <source>
        <dbReference type="ARBA" id="ARBA00022884"/>
    </source>
</evidence>
<sequence length="176" mass="20566">MAMMDNFHRKTGKAEPRVSPEEEQKEVSDFLTMALASKPWQVLYDFLEQKGHPYAEDPSTFRAKIKQLWFEHYSRSKGKPDSSGFEHVFIGEEKKRMVSGLHNWIRLYFLEKNADEEFDYKGYIDQRGKVMAALRFTWHGALKKIGSILIGTSPEFDMALYTLCFLSRRGREPCKV</sequence>
<dbReference type="PANTHER" id="PTHR12439:SF11">
    <property type="entry name" value="URIDYLATE-SPECIFIC ENDORIBONUCLEASE"/>
    <property type="match status" value="1"/>
</dbReference>
<evidence type="ECO:0000256" key="5">
    <source>
        <dbReference type="ARBA" id="ARBA00022723"/>
    </source>
</evidence>
<dbReference type="EMBL" id="JOJR01000008">
    <property type="protein sequence ID" value="RCN52130.1"/>
    <property type="molecule type" value="Genomic_DNA"/>
</dbReference>
<dbReference type="InterPro" id="IPR018998">
    <property type="entry name" value="EndoU_C"/>
</dbReference>
<dbReference type="PANTHER" id="PTHR12439">
    <property type="entry name" value="PLACENTAL PROTEIN 11-RELATED"/>
    <property type="match status" value="1"/>
</dbReference>
<dbReference type="InterPro" id="IPR037227">
    <property type="entry name" value="EndoU-like"/>
</dbReference>
<evidence type="ECO:0000256" key="1">
    <source>
        <dbReference type="ARBA" id="ARBA00001936"/>
    </source>
</evidence>
<name>A0A368H9U9_ANCCA</name>